<dbReference type="GO" id="GO:0046872">
    <property type="term" value="F:metal ion binding"/>
    <property type="evidence" value="ECO:0007669"/>
    <property type="project" value="UniProtKB-KW"/>
</dbReference>
<feature type="binding site" evidence="2">
    <location>
        <position position="169"/>
    </location>
    <ligand>
        <name>Mn(2+)</name>
        <dbReference type="ChEBI" id="CHEBI:29035"/>
        <label>1</label>
    </ligand>
</feature>
<accession>A0A9D1T8V8</accession>
<protein>
    <submittedName>
        <fullName evidence="4">Manganese catalase family protein</fullName>
    </submittedName>
</protein>
<dbReference type="Pfam" id="PF05067">
    <property type="entry name" value="Mn_catalase"/>
    <property type="match status" value="1"/>
</dbReference>
<comment type="cofactor">
    <cofactor evidence="2">
        <name>Mn(2+)</name>
        <dbReference type="ChEBI" id="CHEBI:29035"/>
    </cofactor>
    <text evidence="2">Binds 2 manganese ions per subunit.</text>
</comment>
<dbReference type="Gene3D" id="1.20.1260.10">
    <property type="match status" value="1"/>
</dbReference>
<evidence type="ECO:0000256" key="2">
    <source>
        <dbReference type="PIRSR" id="PIRSR607760-1"/>
    </source>
</evidence>
<keyword evidence="2" id="KW-0464">Manganese</keyword>
<gene>
    <name evidence="4" type="ORF">IAC80_09385</name>
</gene>
<feature type="binding site" evidence="3">
    <location>
        <position position="60"/>
    </location>
    <ligand>
        <name>Ca(2+)</name>
        <dbReference type="ChEBI" id="CHEBI:29108"/>
    </ligand>
</feature>
<feature type="binding site" evidence="2">
    <location>
        <position position="35"/>
    </location>
    <ligand>
        <name>Mn(2+)</name>
        <dbReference type="ChEBI" id="CHEBI:29035"/>
        <label>1</label>
    </ligand>
</feature>
<organism evidence="4 5">
    <name type="scientific">Candidatus Merdiplasma excrementigallinarum</name>
    <dbReference type="NCBI Taxonomy" id="2840864"/>
    <lineage>
        <taxon>Bacteria</taxon>
        <taxon>Bacillati</taxon>
        <taxon>Bacillota</taxon>
        <taxon>Clostridia</taxon>
        <taxon>Lachnospirales</taxon>
        <taxon>Lachnospiraceae</taxon>
        <taxon>Lachnospiraceae incertae sedis</taxon>
        <taxon>Candidatus Merdiplasma</taxon>
    </lineage>
</organism>
<dbReference type="InterPro" id="IPR007760">
    <property type="entry name" value="Mn_catalase"/>
</dbReference>
<evidence type="ECO:0000313" key="5">
    <source>
        <dbReference type="Proteomes" id="UP000886889"/>
    </source>
</evidence>
<name>A0A9D1T8V8_9FIRM</name>
<sequence length="207" mass="23379">MWNYEKRLQYPVNIKTPNAKIAQVIMSQYGGPDGEMGASMRYLSQRFTAPNRTTMAVLTDVGTEELAHLEIVATIVHQLTRNLTPEEIEKSGFAPYYTDHTVGIWPQAAGGIPFNACEFQSSGDPLTDLFEDLAAEQKARKTYDNILRLVKDPEVADPIRFLRAREIVHFQRFGEALRSVQDELDSKNFYAFNLSFDAPVSCPPCKK</sequence>
<keyword evidence="2" id="KW-0479">Metal-binding</keyword>
<reference evidence="4" key="2">
    <citation type="journal article" date="2021" name="PeerJ">
        <title>Extensive microbial diversity within the chicken gut microbiome revealed by metagenomics and culture.</title>
        <authorList>
            <person name="Gilroy R."/>
            <person name="Ravi A."/>
            <person name="Getino M."/>
            <person name="Pursley I."/>
            <person name="Horton D.L."/>
            <person name="Alikhan N.F."/>
            <person name="Baker D."/>
            <person name="Gharbi K."/>
            <person name="Hall N."/>
            <person name="Watson M."/>
            <person name="Adriaenssens E.M."/>
            <person name="Foster-Nyarko E."/>
            <person name="Jarju S."/>
            <person name="Secka A."/>
            <person name="Antonio M."/>
            <person name="Oren A."/>
            <person name="Chaudhuri R.R."/>
            <person name="La Ragione R."/>
            <person name="Hildebrand F."/>
            <person name="Pallen M.J."/>
        </authorList>
    </citation>
    <scope>NUCLEOTIDE SEQUENCE</scope>
    <source>
        <strain evidence="4">ChiBcec6-7307</strain>
    </source>
</reference>
<comment type="similarity">
    <text evidence="1">Belongs to the manganese catalase family.</text>
</comment>
<dbReference type="InterPro" id="IPR009078">
    <property type="entry name" value="Ferritin-like_SF"/>
</dbReference>
<keyword evidence="3" id="KW-0106">Calcium</keyword>
<evidence type="ECO:0000256" key="1">
    <source>
        <dbReference type="ARBA" id="ARBA00007644"/>
    </source>
</evidence>
<dbReference type="CDD" id="cd01051">
    <property type="entry name" value="Mn_catalase"/>
    <property type="match status" value="1"/>
</dbReference>
<evidence type="ECO:0000313" key="4">
    <source>
        <dbReference type="EMBL" id="HIV24129.1"/>
    </source>
</evidence>
<dbReference type="AlphaFoldDB" id="A0A9D1T8V8"/>
<dbReference type="SUPFAM" id="SSF47240">
    <property type="entry name" value="Ferritin-like"/>
    <property type="match status" value="1"/>
</dbReference>
<feature type="binding site" evidence="2">
    <location>
        <position position="136"/>
    </location>
    <ligand>
        <name>Mn(2+)</name>
        <dbReference type="ChEBI" id="CHEBI:29035"/>
        <label>1</label>
    </ligand>
</feature>
<dbReference type="Proteomes" id="UP000886889">
    <property type="component" value="Unassembled WGS sequence"/>
</dbReference>
<feature type="binding site" evidence="2">
    <location>
        <position position="65"/>
    </location>
    <ligand>
        <name>Mn(2+)</name>
        <dbReference type="ChEBI" id="CHEBI:29035"/>
        <label>1</label>
    </ligand>
</feature>
<dbReference type="InterPro" id="IPR039377">
    <property type="entry name" value="Mn_catalase_dom"/>
</dbReference>
<comment type="cofactor">
    <cofactor evidence="3">
        <name>Ca(2+)</name>
        <dbReference type="ChEBI" id="CHEBI:29108"/>
    </cofactor>
    <text evidence="3">Binds 1 Ca(2+) ion per subunit.</text>
</comment>
<proteinExistence type="inferred from homology"/>
<feature type="binding site" evidence="2">
    <location>
        <position position="68"/>
    </location>
    <ligand>
        <name>Mn(2+)</name>
        <dbReference type="ChEBI" id="CHEBI:29035"/>
        <label>1</label>
    </ligand>
</feature>
<dbReference type="EMBL" id="DVOS01000078">
    <property type="protein sequence ID" value="HIV24129.1"/>
    <property type="molecule type" value="Genomic_DNA"/>
</dbReference>
<evidence type="ECO:0000256" key="3">
    <source>
        <dbReference type="PIRSR" id="PIRSR607760-2"/>
    </source>
</evidence>
<dbReference type="InterPro" id="IPR012347">
    <property type="entry name" value="Ferritin-like"/>
</dbReference>
<reference evidence="4" key="1">
    <citation type="submission" date="2020-10" db="EMBL/GenBank/DDBJ databases">
        <authorList>
            <person name="Gilroy R."/>
        </authorList>
    </citation>
    <scope>NUCLEOTIDE SEQUENCE</scope>
    <source>
        <strain evidence="4">ChiBcec6-7307</strain>
    </source>
</reference>
<comment type="caution">
    <text evidence="4">The sequence shown here is derived from an EMBL/GenBank/DDBJ whole genome shotgun (WGS) entry which is preliminary data.</text>
</comment>